<evidence type="ECO:0000313" key="5">
    <source>
        <dbReference type="Proteomes" id="UP000689195"/>
    </source>
</evidence>
<proteinExistence type="predicted"/>
<reference evidence="4" key="1">
    <citation type="submission" date="2021-01" db="EMBL/GenBank/DDBJ databases">
        <authorList>
            <consortium name="Genoscope - CEA"/>
            <person name="William W."/>
        </authorList>
    </citation>
    <scope>NUCLEOTIDE SEQUENCE</scope>
</reference>
<keyword evidence="2 3" id="KW-0802">TPR repeat</keyword>
<evidence type="ECO:0000313" key="4">
    <source>
        <dbReference type="EMBL" id="CAD8187367.1"/>
    </source>
</evidence>
<evidence type="ECO:0008006" key="6">
    <source>
        <dbReference type="Google" id="ProtNLM"/>
    </source>
</evidence>
<dbReference type="Pfam" id="PF13414">
    <property type="entry name" value="TPR_11"/>
    <property type="match status" value="2"/>
</dbReference>
<accession>A0A8S1WFE7</accession>
<feature type="repeat" description="TPR" evidence="3">
    <location>
        <begin position="253"/>
        <end position="286"/>
    </location>
</feature>
<keyword evidence="1" id="KW-0677">Repeat</keyword>
<organism evidence="4 5">
    <name type="scientific">Paramecium pentaurelia</name>
    <dbReference type="NCBI Taxonomy" id="43138"/>
    <lineage>
        <taxon>Eukaryota</taxon>
        <taxon>Sar</taxon>
        <taxon>Alveolata</taxon>
        <taxon>Ciliophora</taxon>
        <taxon>Intramacronucleata</taxon>
        <taxon>Oligohymenophorea</taxon>
        <taxon>Peniculida</taxon>
        <taxon>Parameciidae</taxon>
        <taxon>Paramecium</taxon>
    </lineage>
</organism>
<feature type="repeat" description="TPR" evidence="3">
    <location>
        <begin position="151"/>
        <end position="184"/>
    </location>
</feature>
<protein>
    <recommendedName>
        <fullName evidence="6">Tetratricopeptide repeat protein</fullName>
    </recommendedName>
</protein>
<evidence type="ECO:0000256" key="3">
    <source>
        <dbReference type="PROSITE-ProRule" id="PRU00339"/>
    </source>
</evidence>
<feature type="repeat" description="TPR" evidence="3">
    <location>
        <begin position="287"/>
        <end position="320"/>
    </location>
</feature>
<gene>
    <name evidence="4" type="ORF">PPENT_87.1.T0890041</name>
</gene>
<keyword evidence="5" id="KW-1185">Reference proteome</keyword>
<sequence>MKKEKQKKLITEELTWEQHVICGNQSYESGRTDEALLEYDKALILNPNNSLIYHNRGILYYNMEKNQEALLDYNKAIALNPMDSKIYNNRGNLYSDLARQEEALDDFNQAIQLDPNFSDAYNSRAMLYVDLGRNLEALSDFDKAIELKAQSNVYKNRGILLFNLNRFDEALKDFNEAISHTKRDSTLYLNSEMKKLQSIITYQSNQIVMIRWLIKVEQYFTQIQVKSNQPFLTFLKQQYQNQMILMHITIEAIIFNNNLANQYWKQNQLNLALQDFNKSIRLNPKYQNAYDCRGNLYLEMGQTSKAESDFNKSIELNSRSSNSYNNRGNYLVNLGNYHEALKNYEEAIQLEPYNSLYLTNLGELHLKMNDIQQASLCLLQADTHLKINKNSSFTSIHQFISKILPILLEIITSFEKEIFLIKTLPLDSQVKLQQINEIKRIETSVVSKLIAILQPISLQSNQNYLFNQIDQLQLIIQDIRINFSLIYQTLQMEQIVDINEVNITTIQTEIASLKNEQNNNKYYYFKSLCYNLISFMQFCLDIQQADKIIKVSSTQKEEQELFPNQFCTFKSEDYIIQHEIMGSLFETIFCKALGYQDNFKQIIIDRNFAQLYFIQNTFSKKLEIEFHLLAIELAQQQQEIPEINSFTDCVETVSRIQMKEIPIASNIFWKKGILDSIKIIQFIDNNINRILSDGLQYLRMFKEEFFSEEVIVIQESLHQSLMAVPTLRNEQTTYCSFCSIQ</sequence>
<feature type="repeat" description="TPR" evidence="3">
    <location>
        <begin position="16"/>
        <end position="49"/>
    </location>
</feature>
<dbReference type="EMBL" id="CAJJDO010000089">
    <property type="protein sequence ID" value="CAD8187367.1"/>
    <property type="molecule type" value="Genomic_DNA"/>
</dbReference>
<dbReference type="Proteomes" id="UP000689195">
    <property type="component" value="Unassembled WGS sequence"/>
</dbReference>
<feature type="repeat" description="TPR" evidence="3">
    <location>
        <begin position="50"/>
        <end position="83"/>
    </location>
</feature>
<dbReference type="PANTHER" id="PTHR44858">
    <property type="entry name" value="TETRATRICOPEPTIDE REPEAT PROTEIN 6"/>
    <property type="match status" value="1"/>
</dbReference>
<comment type="caution">
    <text evidence="4">The sequence shown here is derived from an EMBL/GenBank/DDBJ whole genome shotgun (WGS) entry which is preliminary data.</text>
</comment>
<dbReference type="OrthoDB" id="433074at2759"/>
<dbReference type="PANTHER" id="PTHR44858:SF1">
    <property type="entry name" value="UDP-N-ACETYLGLUCOSAMINE--PEPTIDE N-ACETYLGLUCOSAMINYLTRANSFERASE SPINDLY-RELATED"/>
    <property type="match status" value="1"/>
</dbReference>
<dbReference type="InterPro" id="IPR050498">
    <property type="entry name" value="Ycf3"/>
</dbReference>
<name>A0A8S1WFE7_9CILI</name>
<dbReference type="PROSITE" id="PS50293">
    <property type="entry name" value="TPR_REGION"/>
    <property type="match status" value="3"/>
</dbReference>
<evidence type="ECO:0000256" key="2">
    <source>
        <dbReference type="ARBA" id="ARBA00022803"/>
    </source>
</evidence>
<dbReference type="SMART" id="SM00028">
    <property type="entry name" value="TPR"/>
    <property type="match status" value="9"/>
</dbReference>
<dbReference type="Pfam" id="PF00515">
    <property type="entry name" value="TPR_1"/>
    <property type="match status" value="3"/>
</dbReference>
<feature type="repeat" description="TPR" evidence="3">
    <location>
        <begin position="84"/>
        <end position="117"/>
    </location>
</feature>
<dbReference type="InterPro" id="IPR019734">
    <property type="entry name" value="TPR_rpt"/>
</dbReference>
<evidence type="ECO:0000256" key="1">
    <source>
        <dbReference type="ARBA" id="ARBA00022737"/>
    </source>
</evidence>
<feature type="repeat" description="TPR" evidence="3">
    <location>
        <begin position="321"/>
        <end position="354"/>
    </location>
</feature>
<dbReference type="AlphaFoldDB" id="A0A8S1WFE7"/>
<dbReference type="Pfam" id="PF13181">
    <property type="entry name" value="TPR_8"/>
    <property type="match status" value="1"/>
</dbReference>
<dbReference type="PROSITE" id="PS50005">
    <property type="entry name" value="TPR"/>
    <property type="match status" value="7"/>
</dbReference>